<evidence type="ECO:0000313" key="1">
    <source>
        <dbReference type="EMBL" id="LAA50793.1"/>
    </source>
</evidence>
<reference evidence="1" key="1">
    <citation type="submission" date="2017-07" db="EMBL/GenBank/DDBJ databases">
        <authorList>
            <person name="Mikheyev A."/>
            <person name="Grau M."/>
        </authorList>
    </citation>
    <scope>NUCLEOTIDE SEQUENCE</scope>
    <source>
        <tissue evidence="1">Venom_gland</tissue>
    </source>
</reference>
<dbReference type="EMBL" id="IACJ01084134">
    <property type="protein sequence ID" value="LAA50793.1"/>
    <property type="molecule type" value="Transcribed_RNA"/>
</dbReference>
<name>A0A2D4FTG8_MICCO</name>
<accession>A0A2D4FTG8</accession>
<sequence>MLERVIMMEQQNKRITLKLEELREHAVLQLGSEKARNLGVLLNSQLKLEHHLSAVTRGIFTQVRLVHQLRPYLDREALLTVTHALVTSRRDYCNALYLVLPSNCLR</sequence>
<organism evidence="1">
    <name type="scientific">Micrurus corallinus</name>
    <name type="common">Brazilian coral snake</name>
    <dbReference type="NCBI Taxonomy" id="54390"/>
    <lineage>
        <taxon>Eukaryota</taxon>
        <taxon>Metazoa</taxon>
        <taxon>Chordata</taxon>
        <taxon>Craniata</taxon>
        <taxon>Vertebrata</taxon>
        <taxon>Euteleostomi</taxon>
        <taxon>Lepidosauria</taxon>
        <taxon>Squamata</taxon>
        <taxon>Bifurcata</taxon>
        <taxon>Unidentata</taxon>
        <taxon>Episquamata</taxon>
        <taxon>Toxicofera</taxon>
        <taxon>Serpentes</taxon>
        <taxon>Colubroidea</taxon>
        <taxon>Elapidae</taxon>
        <taxon>Elapinae</taxon>
        <taxon>Micrurus</taxon>
    </lineage>
</organism>
<dbReference type="AlphaFoldDB" id="A0A2D4FTG8"/>
<proteinExistence type="predicted"/>
<reference evidence="1" key="2">
    <citation type="submission" date="2017-11" db="EMBL/GenBank/DDBJ databases">
        <title>Coralsnake Venomics: Analyses of Venom Gland Transcriptomes and Proteomes of Six Brazilian Taxa.</title>
        <authorList>
            <person name="Aird S.D."/>
            <person name="Jorge da Silva N."/>
            <person name="Qiu L."/>
            <person name="Villar-Briones A."/>
            <person name="Aparecida-Saddi V."/>
            <person name="Campos-Telles M.P."/>
            <person name="Grau M."/>
            <person name="Mikheyev A.S."/>
        </authorList>
    </citation>
    <scope>NUCLEOTIDE SEQUENCE</scope>
    <source>
        <tissue evidence="1">Venom_gland</tissue>
    </source>
</reference>
<protein>
    <submittedName>
        <fullName evidence="1">Uncharacterized protein</fullName>
    </submittedName>
</protein>